<gene>
    <name evidence="2" type="ORF">B0H17DRAFT_1195301</name>
</gene>
<protein>
    <submittedName>
        <fullName evidence="2">Uncharacterized protein</fullName>
    </submittedName>
</protein>
<feature type="compositionally biased region" description="Polar residues" evidence="1">
    <location>
        <begin position="34"/>
        <end position="53"/>
    </location>
</feature>
<proteinExistence type="predicted"/>
<accession>A0AAD7DWL5</accession>
<feature type="region of interest" description="Disordered" evidence="1">
    <location>
        <begin position="1"/>
        <end position="58"/>
    </location>
</feature>
<sequence>MSRPKARLDPEAVSASRQATLRRYADRSKFKLRTTAQTRMQQLRSKPATQAQTEGKRAAEKRYRVQKYIELHGVEAHEELFLRPVVAKTQRKHEGHALPPRPQPTIIPNSSHRKIVLEEWSEPESSDKEDFSPIPDAVFYRRSIPRLCSNTPLDLHCDCLLLAYNCCLYHHSNESEERQWMKDLTWEEEMLRVRGLRRA</sequence>
<evidence type="ECO:0000313" key="3">
    <source>
        <dbReference type="Proteomes" id="UP001221757"/>
    </source>
</evidence>
<dbReference type="AlphaFoldDB" id="A0AAD7DWL5"/>
<reference evidence="2" key="1">
    <citation type="submission" date="2023-03" db="EMBL/GenBank/DDBJ databases">
        <title>Massive genome expansion in bonnet fungi (Mycena s.s.) driven by repeated elements and novel gene families across ecological guilds.</title>
        <authorList>
            <consortium name="Lawrence Berkeley National Laboratory"/>
            <person name="Harder C.B."/>
            <person name="Miyauchi S."/>
            <person name="Viragh M."/>
            <person name="Kuo A."/>
            <person name="Thoen E."/>
            <person name="Andreopoulos B."/>
            <person name="Lu D."/>
            <person name="Skrede I."/>
            <person name="Drula E."/>
            <person name="Henrissat B."/>
            <person name="Morin E."/>
            <person name="Kohler A."/>
            <person name="Barry K."/>
            <person name="LaButti K."/>
            <person name="Morin E."/>
            <person name="Salamov A."/>
            <person name="Lipzen A."/>
            <person name="Mereny Z."/>
            <person name="Hegedus B."/>
            <person name="Baldrian P."/>
            <person name="Stursova M."/>
            <person name="Weitz H."/>
            <person name="Taylor A."/>
            <person name="Grigoriev I.V."/>
            <person name="Nagy L.G."/>
            <person name="Martin F."/>
            <person name="Kauserud H."/>
        </authorList>
    </citation>
    <scope>NUCLEOTIDE SEQUENCE</scope>
    <source>
        <strain evidence="2">CBHHK067</strain>
    </source>
</reference>
<keyword evidence="3" id="KW-1185">Reference proteome</keyword>
<dbReference type="Proteomes" id="UP001221757">
    <property type="component" value="Unassembled WGS sequence"/>
</dbReference>
<dbReference type="EMBL" id="JARKIE010000017">
    <property type="protein sequence ID" value="KAJ7701521.1"/>
    <property type="molecule type" value="Genomic_DNA"/>
</dbReference>
<evidence type="ECO:0000256" key="1">
    <source>
        <dbReference type="SAM" id="MobiDB-lite"/>
    </source>
</evidence>
<feature type="compositionally biased region" description="Basic and acidic residues" evidence="1">
    <location>
        <begin position="1"/>
        <end position="10"/>
    </location>
</feature>
<comment type="caution">
    <text evidence="2">The sequence shown here is derived from an EMBL/GenBank/DDBJ whole genome shotgun (WGS) entry which is preliminary data.</text>
</comment>
<organism evidence="2 3">
    <name type="scientific">Mycena rosella</name>
    <name type="common">Pink bonnet</name>
    <name type="synonym">Agaricus rosellus</name>
    <dbReference type="NCBI Taxonomy" id="1033263"/>
    <lineage>
        <taxon>Eukaryota</taxon>
        <taxon>Fungi</taxon>
        <taxon>Dikarya</taxon>
        <taxon>Basidiomycota</taxon>
        <taxon>Agaricomycotina</taxon>
        <taxon>Agaricomycetes</taxon>
        <taxon>Agaricomycetidae</taxon>
        <taxon>Agaricales</taxon>
        <taxon>Marasmiineae</taxon>
        <taxon>Mycenaceae</taxon>
        <taxon>Mycena</taxon>
    </lineage>
</organism>
<name>A0AAD7DWL5_MYCRO</name>
<evidence type="ECO:0000313" key="2">
    <source>
        <dbReference type="EMBL" id="KAJ7701521.1"/>
    </source>
</evidence>